<name>A0ABQ4TG02_9HYPH</name>
<reference evidence="2" key="1">
    <citation type="journal article" date="2021" name="Front. Microbiol.">
        <title>Comprehensive Comparative Genomics and Phenotyping of Methylobacterium Species.</title>
        <authorList>
            <person name="Alessa O."/>
            <person name="Ogura Y."/>
            <person name="Fujitani Y."/>
            <person name="Takami H."/>
            <person name="Hayashi T."/>
            <person name="Sahin N."/>
            <person name="Tani A."/>
        </authorList>
    </citation>
    <scope>NUCLEOTIDE SEQUENCE</scope>
    <source>
        <strain evidence="2">DSM 23674</strain>
    </source>
</reference>
<dbReference type="Proteomes" id="UP001055101">
    <property type="component" value="Unassembled WGS sequence"/>
</dbReference>
<dbReference type="EMBL" id="BPRA01000002">
    <property type="protein sequence ID" value="GJE53951.1"/>
    <property type="molecule type" value="Genomic_DNA"/>
</dbReference>
<evidence type="ECO:0000313" key="3">
    <source>
        <dbReference type="Proteomes" id="UP001055101"/>
    </source>
</evidence>
<comment type="caution">
    <text evidence="2">The sequence shown here is derived from an EMBL/GenBank/DDBJ whole genome shotgun (WGS) entry which is preliminary data.</text>
</comment>
<gene>
    <name evidence="2" type="ORF">EKPJFOCH_0421</name>
</gene>
<reference evidence="2" key="2">
    <citation type="submission" date="2021-08" db="EMBL/GenBank/DDBJ databases">
        <authorList>
            <person name="Tani A."/>
            <person name="Ola A."/>
            <person name="Ogura Y."/>
            <person name="Katsura K."/>
            <person name="Hayashi T."/>
        </authorList>
    </citation>
    <scope>NUCLEOTIDE SEQUENCE</scope>
    <source>
        <strain evidence="2">DSM 23674</strain>
    </source>
</reference>
<proteinExistence type="predicted"/>
<organism evidence="2 3">
    <name type="scientific">Methylobacterium thuringiense</name>
    <dbReference type="NCBI Taxonomy" id="1003091"/>
    <lineage>
        <taxon>Bacteria</taxon>
        <taxon>Pseudomonadati</taxon>
        <taxon>Pseudomonadota</taxon>
        <taxon>Alphaproteobacteria</taxon>
        <taxon>Hyphomicrobiales</taxon>
        <taxon>Methylobacteriaceae</taxon>
        <taxon>Methylobacterium</taxon>
    </lineage>
</organism>
<dbReference type="SUPFAM" id="SSF141371">
    <property type="entry name" value="PilZ domain-like"/>
    <property type="match status" value="1"/>
</dbReference>
<evidence type="ECO:0000259" key="1">
    <source>
        <dbReference type="Pfam" id="PF07238"/>
    </source>
</evidence>
<protein>
    <recommendedName>
        <fullName evidence="1">PilZ domain-containing protein</fullName>
    </recommendedName>
</protein>
<feature type="domain" description="PilZ" evidence="1">
    <location>
        <begin position="7"/>
        <end position="71"/>
    </location>
</feature>
<dbReference type="Pfam" id="PF07238">
    <property type="entry name" value="PilZ"/>
    <property type="match status" value="1"/>
</dbReference>
<keyword evidence="3" id="KW-1185">Reference proteome</keyword>
<dbReference type="InterPro" id="IPR009875">
    <property type="entry name" value="PilZ_domain"/>
</dbReference>
<accession>A0ABQ4TG02</accession>
<sequence>MLIPAIASCDGGMEYRCVLRDMSENGAKIGIPRAFRLPRRFRLVTGSRPDGFPVKLAWQRGDFAGLVLDLEADEAEKS</sequence>
<evidence type="ECO:0000313" key="2">
    <source>
        <dbReference type="EMBL" id="GJE53951.1"/>
    </source>
</evidence>